<sequence>MLDDLAVQGSALTLAVTLVFAAGALGVLRTWHSPDQCAGLCIVLLVLILTMAASVVMFRPLQAGDLVEARERREPDCPAAMFSCWRAPP</sequence>
<name>A0A6B9FUF6_9HYPH</name>
<feature type="transmembrane region" description="Helical" evidence="1">
    <location>
        <begin position="40"/>
        <end position="58"/>
    </location>
</feature>
<dbReference type="KEGG" id="mmes:MMSR116_30010"/>
<keyword evidence="1" id="KW-1133">Transmembrane helix</keyword>
<feature type="transmembrane region" description="Helical" evidence="1">
    <location>
        <begin position="6"/>
        <end position="28"/>
    </location>
</feature>
<evidence type="ECO:0000256" key="1">
    <source>
        <dbReference type="SAM" id="Phobius"/>
    </source>
</evidence>
<organism evidence="2 3">
    <name type="scientific">Methylobacterium mesophilicum SR1.6/6</name>
    <dbReference type="NCBI Taxonomy" id="908290"/>
    <lineage>
        <taxon>Bacteria</taxon>
        <taxon>Pseudomonadati</taxon>
        <taxon>Pseudomonadota</taxon>
        <taxon>Alphaproteobacteria</taxon>
        <taxon>Hyphomicrobiales</taxon>
        <taxon>Methylobacteriaceae</taxon>
        <taxon>Methylobacterium</taxon>
    </lineage>
</organism>
<dbReference type="AlphaFoldDB" id="A0A6B9FUF6"/>
<dbReference type="RefSeq" id="WP_010684527.1">
    <property type="nucleotide sequence ID" value="NZ_CP043538.1"/>
</dbReference>
<dbReference type="Proteomes" id="UP000012488">
    <property type="component" value="Chromosome"/>
</dbReference>
<gene>
    <name evidence="2" type="ORF">MMSR116_30010</name>
</gene>
<keyword evidence="1" id="KW-0812">Transmembrane</keyword>
<dbReference type="EMBL" id="CP043538">
    <property type="protein sequence ID" value="QGY05662.1"/>
    <property type="molecule type" value="Genomic_DNA"/>
</dbReference>
<accession>A0A6B9FUF6</accession>
<protein>
    <submittedName>
        <fullName evidence="2">Uncharacterized protein</fullName>
    </submittedName>
</protein>
<reference evidence="2 3" key="2">
    <citation type="journal article" date="2013" name="Genome Announc.">
        <title>Draft Genome Sequence of Methylobacterium mesophilicum Strain SR1.6/6, Isolated from Citrus sinensis.</title>
        <authorList>
            <person name="Marinho Almeida D."/>
            <person name="Dini-Andreote F."/>
            <person name="Camargo Neves A.A."/>
            <person name="Juca Ramos R.T."/>
            <person name="Andreote F.D."/>
            <person name="Carneiro A.R."/>
            <person name="Oliveira de Souza Lima A."/>
            <person name="Caracciolo Gomes de Sa P.H."/>
            <person name="Ribeiro Barbosa M.S."/>
            <person name="Araujo W.L."/>
            <person name="Silva A."/>
        </authorList>
    </citation>
    <scope>NUCLEOTIDE SEQUENCE [LARGE SCALE GENOMIC DNA]</scope>
    <source>
        <strain evidence="2 3">SR1.6/6</strain>
    </source>
</reference>
<evidence type="ECO:0000313" key="3">
    <source>
        <dbReference type="Proteomes" id="UP000012488"/>
    </source>
</evidence>
<keyword evidence="1" id="KW-0472">Membrane</keyword>
<reference evidence="2 3" key="1">
    <citation type="journal article" date="2012" name="Genet. Mol. Biol.">
        <title>Analysis of 16S rRNA and mxaF genes revealing insights into Methylobacterium niche-specific plant association.</title>
        <authorList>
            <person name="Dourado M.N."/>
            <person name="Andreote F.D."/>
            <person name="Dini-Andreote F."/>
            <person name="Conti R."/>
            <person name="Araujo J.M."/>
            <person name="Araujo W.L."/>
        </authorList>
    </citation>
    <scope>NUCLEOTIDE SEQUENCE [LARGE SCALE GENOMIC DNA]</scope>
    <source>
        <strain evidence="2 3">SR1.6/6</strain>
    </source>
</reference>
<proteinExistence type="predicted"/>
<evidence type="ECO:0000313" key="2">
    <source>
        <dbReference type="EMBL" id="QGY05662.1"/>
    </source>
</evidence>